<proteinExistence type="predicted"/>
<organism evidence="2 3">
    <name type="scientific">Candidatus Obscuribacter phosphatis</name>
    <dbReference type="NCBI Taxonomy" id="1906157"/>
    <lineage>
        <taxon>Bacteria</taxon>
        <taxon>Bacillati</taxon>
        <taxon>Candidatus Melainabacteria</taxon>
        <taxon>Candidatus Obscuribacterales</taxon>
        <taxon>Candidatus Obscuribacteraceae</taxon>
        <taxon>Candidatus Obscuribacter</taxon>
    </lineage>
</organism>
<name>A0A8J7P8Y9_9BACT</name>
<gene>
    <name evidence="2" type="ORF">J0M35_18740</name>
</gene>
<dbReference type="EMBL" id="JAFLCK010000038">
    <property type="protein sequence ID" value="MBN8662414.1"/>
    <property type="molecule type" value="Genomic_DNA"/>
</dbReference>
<dbReference type="AlphaFoldDB" id="A0A8J7P8Y9"/>
<sequence length="240" mass="26774">MVDQADRNQGTKELAEKIVADSARGGSGDSFRDEIGQMTDDQRLSLVKDLQVKVPEHNQGGAQDPLYLEARLDKKDGTVKDIDIIRAAAPNDPVKNLNRLDLYDSGDKAGLEADEKQKLDALTAPFEHLYFSRIGLSSSQEMNNPALDSEGERRDPRQELIRQTTREMLAELNITDASGEEARKLVENFSGNVNMNGEGHTKLFDPSQSFLKLTSDNKYPAWLSREINQNNLEAEALENE</sequence>
<reference evidence="2" key="1">
    <citation type="submission" date="2021-02" db="EMBL/GenBank/DDBJ databases">
        <title>Genome-Resolved Metagenomics of a Microbial Community Performing Photosynthetic Biological Nutrient Removal.</title>
        <authorList>
            <person name="Mcdaniel E.A."/>
        </authorList>
    </citation>
    <scope>NUCLEOTIDE SEQUENCE</scope>
    <source>
        <strain evidence="2">UWPOB_OBS1</strain>
    </source>
</reference>
<accession>A0A8J7P8Y9</accession>
<feature type="compositionally biased region" description="Basic and acidic residues" evidence="1">
    <location>
        <begin position="1"/>
        <end position="19"/>
    </location>
</feature>
<protein>
    <submittedName>
        <fullName evidence="2">Uncharacterized protein</fullName>
    </submittedName>
</protein>
<comment type="caution">
    <text evidence="2">The sequence shown here is derived from an EMBL/GenBank/DDBJ whole genome shotgun (WGS) entry which is preliminary data.</text>
</comment>
<feature type="region of interest" description="Disordered" evidence="1">
    <location>
        <begin position="1"/>
        <end position="37"/>
    </location>
</feature>
<evidence type="ECO:0000313" key="3">
    <source>
        <dbReference type="Proteomes" id="UP000664277"/>
    </source>
</evidence>
<evidence type="ECO:0000313" key="2">
    <source>
        <dbReference type="EMBL" id="MBN8662414.1"/>
    </source>
</evidence>
<evidence type="ECO:0000256" key="1">
    <source>
        <dbReference type="SAM" id="MobiDB-lite"/>
    </source>
</evidence>
<dbReference type="Proteomes" id="UP000664277">
    <property type="component" value="Unassembled WGS sequence"/>
</dbReference>